<evidence type="ECO:0000256" key="5">
    <source>
        <dbReference type="PIRSR" id="PIRSR622684-1"/>
    </source>
</evidence>
<dbReference type="FunFam" id="3.90.70.10:FF:000114">
    <property type="entry name" value="Calpain a"/>
    <property type="match status" value="1"/>
</dbReference>
<keyword evidence="2" id="KW-0645">Protease</keyword>
<protein>
    <recommendedName>
        <fullName evidence="11">Calpain-5</fullName>
    </recommendedName>
</protein>
<dbReference type="PANTHER" id="PTHR10183:SF379">
    <property type="entry name" value="CALPAIN-5"/>
    <property type="match status" value="1"/>
</dbReference>
<dbReference type="SUPFAM" id="SSF54001">
    <property type="entry name" value="Cysteine proteinases"/>
    <property type="match status" value="1"/>
</dbReference>
<dbReference type="PRINTS" id="PR00704">
    <property type="entry name" value="CALPAIN"/>
</dbReference>
<dbReference type="GO" id="GO:0005737">
    <property type="term" value="C:cytoplasm"/>
    <property type="evidence" value="ECO:0007669"/>
    <property type="project" value="TreeGrafter"/>
</dbReference>
<dbReference type="PROSITE" id="PS50004">
    <property type="entry name" value="C2"/>
    <property type="match status" value="1"/>
</dbReference>
<evidence type="ECO:0008006" key="11">
    <source>
        <dbReference type="Google" id="ProtNLM"/>
    </source>
</evidence>
<evidence type="ECO:0000256" key="1">
    <source>
        <dbReference type="ARBA" id="ARBA00007623"/>
    </source>
</evidence>
<dbReference type="InterPro" id="IPR022684">
    <property type="entry name" value="Calpain_cysteine_protease"/>
</dbReference>
<dbReference type="Pfam" id="PF00648">
    <property type="entry name" value="Peptidase_C2"/>
    <property type="match status" value="1"/>
</dbReference>
<dbReference type="Gene3D" id="3.90.70.10">
    <property type="entry name" value="Cysteine proteinases"/>
    <property type="match status" value="1"/>
</dbReference>
<dbReference type="InterPro" id="IPR036213">
    <property type="entry name" value="Calpain_III_sf"/>
</dbReference>
<comment type="caution">
    <text evidence="6">Lacks conserved residue(s) required for the propagation of feature annotation.</text>
</comment>
<comment type="similarity">
    <text evidence="1">Belongs to the peptidase C2 family.</text>
</comment>
<feature type="domain" description="Calpain catalytic" evidence="8">
    <location>
        <begin position="23"/>
        <end position="336"/>
    </location>
</feature>
<dbReference type="InterPro" id="IPR001300">
    <property type="entry name" value="Peptidase_C2_calpain_cat"/>
</dbReference>
<evidence type="ECO:0000259" key="8">
    <source>
        <dbReference type="PROSITE" id="PS50203"/>
    </source>
</evidence>
<dbReference type="GO" id="GO:0006508">
    <property type="term" value="P:proteolysis"/>
    <property type="evidence" value="ECO:0007669"/>
    <property type="project" value="UniProtKB-KW"/>
</dbReference>
<evidence type="ECO:0000256" key="3">
    <source>
        <dbReference type="ARBA" id="ARBA00022801"/>
    </source>
</evidence>
<evidence type="ECO:0000256" key="2">
    <source>
        <dbReference type="ARBA" id="ARBA00022670"/>
    </source>
</evidence>
<gene>
    <name evidence="9" type="ORF">SNE40_007247</name>
</gene>
<dbReference type="PROSITE" id="PS50203">
    <property type="entry name" value="CALPAIN_CAT"/>
    <property type="match status" value="1"/>
</dbReference>
<dbReference type="CDD" id="cd00044">
    <property type="entry name" value="CysPc"/>
    <property type="match status" value="1"/>
</dbReference>
<evidence type="ECO:0000313" key="10">
    <source>
        <dbReference type="Proteomes" id="UP001347796"/>
    </source>
</evidence>
<name>A0AAN8Q229_PATCE</name>
<reference evidence="9 10" key="1">
    <citation type="submission" date="2024-01" db="EMBL/GenBank/DDBJ databases">
        <title>The genome of the rayed Mediterranean limpet Patella caerulea (Linnaeus, 1758).</title>
        <authorList>
            <person name="Anh-Thu Weber A."/>
            <person name="Halstead-Nussloch G."/>
        </authorList>
    </citation>
    <scope>NUCLEOTIDE SEQUENCE [LARGE SCALE GENOMIC DNA]</scope>
    <source>
        <strain evidence="9">AATW-2023a</strain>
        <tissue evidence="9">Whole specimen</tissue>
    </source>
</reference>
<dbReference type="SUPFAM" id="SSF49758">
    <property type="entry name" value="Calpain large subunit, middle domain (domain III)"/>
    <property type="match status" value="1"/>
</dbReference>
<dbReference type="AlphaFoldDB" id="A0AAN8Q229"/>
<proteinExistence type="inferred from homology"/>
<feature type="domain" description="C2" evidence="7">
    <location>
        <begin position="486"/>
        <end position="603"/>
    </location>
</feature>
<organism evidence="9 10">
    <name type="scientific">Patella caerulea</name>
    <name type="common">Rayed Mediterranean limpet</name>
    <dbReference type="NCBI Taxonomy" id="87958"/>
    <lineage>
        <taxon>Eukaryota</taxon>
        <taxon>Metazoa</taxon>
        <taxon>Spiralia</taxon>
        <taxon>Lophotrochozoa</taxon>
        <taxon>Mollusca</taxon>
        <taxon>Gastropoda</taxon>
        <taxon>Patellogastropoda</taxon>
        <taxon>Patelloidea</taxon>
        <taxon>Patellidae</taxon>
        <taxon>Patella</taxon>
    </lineage>
</organism>
<evidence type="ECO:0000256" key="6">
    <source>
        <dbReference type="PROSITE-ProRule" id="PRU00239"/>
    </source>
</evidence>
<keyword evidence="10" id="KW-1185">Reference proteome</keyword>
<dbReference type="Proteomes" id="UP001347796">
    <property type="component" value="Unassembled WGS sequence"/>
</dbReference>
<dbReference type="InterPro" id="IPR022682">
    <property type="entry name" value="Calpain_domain_III"/>
</dbReference>
<keyword evidence="3" id="KW-0378">Hydrolase</keyword>
<dbReference type="SMART" id="SM00720">
    <property type="entry name" value="calpain_III"/>
    <property type="match status" value="1"/>
</dbReference>
<dbReference type="PANTHER" id="PTHR10183">
    <property type="entry name" value="CALPAIN"/>
    <property type="match status" value="1"/>
</dbReference>
<accession>A0AAN8Q229</accession>
<dbReference type="Pfam" id="PF00168">
    <property type="entry name" value="C2"/>
    <property type="match status" value="1"/>
</dbReference>
<dbReference type="InterPro" id="IPR035892">
    <property type="entry name" value="C2_domain_sf"/>
</dbReference>
<dbReference type="SUPFAM" id="SSF49562">
    <property type="entry name" value="C2 domain (Calcium/lipid-binding domain, CaLB)"/>
    <property type="match status" value="1"/>
</dbReference>
<evidence type="ECO:0000313" key="9">
    <source>
        <dbReference type="EMBL" id="KAK6184886.1"/>
    </source>
</evidence>
<dbReference type="InterPro" id="IPR038765">
    <property type="entry name" value="Papain-like_cys_pep_sf"/>
</dbReference>
<dbReference type="InterPro" id="IPR000008">
    <property type="entry name" value="C2_dom"/>
</dbReference>
<evidence type="ECO:0000259" key="7">
    <source>
        <dbReference type="PROSITE" id="PS50004"/>
    </source>
</evidence>
<comment type="caution">
    <text evidence="9">The sequence shown here is derived from an EMBL/GenBank/DDBJ whole genome shotgun (WGS) entry which is preliminary data.</text>
</comment>
<dbReference type="Gene3D" id="2.60.40.150">
    <property type="entry name" value="C2 domain"/>
    <property type="match status" value="1"/>
</dbReference>
<dbReference type="GO" id="GO:0004198">
    <property type="term" value="F:calcium-dependent cysteine-type endopeptidase activity"/>
    <property type="evidence" value="ECO:0007669"/>
    <property type="project" value="InterPro"/>
</dbReference>
<dbReference type="InterPro" id="IPR022683">
    <property type="entry name" value="Calpain_III"/>
</dbReference>
<dbReference type="Gene3D" id="2.60.120.380">
    <property type="match status" value="1"/>
</dbReference>
<evidence type="ECO:0000256" key="4">
    <source>
        <dbReference type="ARBA" id="ARBA00022807"/>
    </source>
</evidence>
<sequence>MPTNFRGQSYSKIKKDCLSKGALFEDPEFPANNKSLFNSKIDKDIEWKRPKELCKVPKLVVEGVSCDDLNQGEIGNTWFVTACSSLAREPKLWQKVVTNHKEQEWDDKNQYAGIFRFMFWRFGDWLEVVIDDRLPTKDGKLVFCHSKSRNEFWSALLEKAYAKMYGDYESLNCGTVADSLVDFTSGVSEKLETAKLRQNADPDSYSALFTKLSEAQENRALISCSIVCAPTDVGSYTEQGLVLGQGYNVTDVRYVEVNRSLQGTIGASKLYLIRLFNPWGSREWNGPWSDDSEEWKRVNQMQWEKMGVKFEHEGEFWMSFEDFIQHFTYVDICHFVNTSFFSIKKTWSESIMHSEWNHNGRNGGGVVNSQSFLSNPQFLFDINSINDKIMVSLEQHDIDAGRQTFGQNINTIGFHIMKVEENRKFRVHIHGDLMFTSDYCKTRSVFGTTSLHRGRYIVVPTTFEQGPVGRFMLRLYTGSSSGGRELTKEAPASSCPCIKGYAMVSTITVLSAEGLSLPETAKASQTLDPLMVIKCEGESVKTNYMTNNTSPSWNIKATFYRKKPELPIIVEINNHNILVNDFLAEARVEDHGGENGKEVTCKLYGRKKEVDTVKPGTVTVFIRSSFDLTYL</sequence>
<dbReference type="SMART" id="SM00230">
    <property type="entry name" value="CysPc"/>
    <property type="match status" value="1"/>
</dbReference>
<dbReference type="Pfam" id="PF01067">
    <property type="entry name" value="Calpain_III"/>
    <property type="match status" value="1"/>
</dbReference>
<dbReference type="EMBL" id="JAZGQO010000006">
    <property type="protein sequence ID" value="KAK6184886.1"/>
    <property type="molecule type" value="Genomic_DNA"/>
</dbReference>
<feature type="active site" evidence="5">
    <location>
        <position position="277"/>
    </location>
</feature>
<keyword evidence="4" id="KW-0788">Thiol protease</keyword>